<keyword evidence="6" id="KW-1185">Reference proteome</keyword>
<dbReference type="Gene3D" id="1.10.238.10">
    <property type="entry name" value="EF-hand"/>
    <property type="match status" value="2"/>
</dbReference>
<dbReference type="InterPro" id="IPR011992">
    <property type="entry name" value="EF-hand-dom_pair"/>
</dbReference>
<feature type="domain" description="EF-hand" evidence="4">
    <location>
        <begin position="39"/>
        <end position="74"/>
    </location>
</feature>
<organism evidence="5 6">
    <name type="scientific">Pinctada imbricata</name>
    <name type="common">Atlantic pearl-oyster</name>
    <name type="synonym">Pinctada martensii</name>
    <dbReference type="NCBI Taxonomy" id="66713"/>
    <lineage>
        <taxon>Eukaryota</taxon>
        <taxon>Metazoa</taxon>
        <taxon>Spiralia</taxon>
        <taxon>Lophotrochozoa</taxon>
        <taxon>Mollusca</taxon>
        <taxon>Bivalvia</taxon>
        <taxon>Autobranchia</taxon>
        <taxon>Pteriomorphia</taxon>
        <taxon>Pterioida</taxon>
        <taxon>Pterioidea</taxon>
        <taxon>Pteriidae</taxon>
        <taxon>Pinctada</taxon>
    </lineage>
</organism>
<dbReference type="SMART" id="SM00054">
    <property type="entry name" value="EFh"/>
    <property type="match status" value="3"/>
</dbReference>
<dbReference type="CDD" id="cd00051">
    <property type="entry name" value="EFh"/>
    <property type="match status" value="1"/>
</dbReference>
<dbReference type="Pfam" id="PF13202">
    <property type="entry name" value="EF-hand_5"/>
    <property type="match status" value="1"/>
</dbReference>
<keyword evidence="3" id="KW-0106">Calcium</keyword>
<dbReference type="PANTHER" id="PTHR34524">
    <property type="entry name" value="CALCYPHOSIN"/>
    <property type="match status" value="1"/>
</dbReference>
<gene>
    <name evidence="5" type="ORF">FSP39_019771</name>
</gene>
<dbReference type="GO" id="GO:0005509">
    <property type="term" value="F:calcium ion binding"/>
    <property type="evidence" value="ECO:0007669"/>
    <property type="project" value="InterPro"/>
</dbReference>
<evidence type="ECO:0000256" key="1">
    <source>
        <dbReference type="ARBA" id="ARBA00022723"/>
    </source>
</evidence>
<evidence type="ECO:0000259" key="4">
    <source>
        <dbReference type="PROSITE" id="PS50222"/>
    </source>
</evidence>
<comment type="caution">
    <text evidence="5">The sequence shown here is derived from an EMBL/GenBank/DDBJ whole genome shotgun (WGS) entry which is preliminary data.</text>
</comment>
<dbReference type="EMBL" id="VSWD01000010">
    <property type="protein sequence ID" value="KAK3091420.1"/>
    <property type="molecule type" value="Genomic_DNA"/>
</dbReference>
<dbReference type="PROSITE" id="PS00018">
    <property type="entry name" value="EF_HAND_1"/>
    <property type="match status" value="2"/>
</dbReference>
<keyword evidence="2" id="KW-0677">Repeat</keyword>
<dbReference type="PANTHER" id="PTHR34524:SF6">
    <property type="entry name" value="CALCYPHOSINE LIKE"/>
    <property type="match status" value="1"/>
</dbReference>
<dbReference type="PROSITE" id="PS50222">
    <property type="entry name" value="EF_HAND_2"/>
    <property type="match status" value="3"/>
</dbReference>
<keyword evidence="1" id="KW-0479">Metal-binding</keyword>
<sequence>MAFYGYDDERNRQPFHERMESTSNPIEKLRYACLERGASGIKGLGRIFRIMDKDRSHTLSYDELRNGLHRYGLYLDDDTVKKLYRDLDKDGSGKIDFEEFLSAIKGPMNARRLARVEKAFCKMDVTGDGVITIEDIRQLFDVSQHPKYQKGEWTAAQCYRQILNIFDSPNDKDGSVGYFLEK</sequence>
<dbReference type="InterPro" id="IPR051581">
    <property type="entry name" value="Ca-bind"/>
</dbReference>
<accession>A0AA89BQB1</accession>
<feature type="domain" description="EF-hand" evidence="4">
    <location>
        <begin position="111"/>
        <end position="146"/>
    </location>
</feature>
<dbReference type="InterPro" id="IPR002048">
    <property type="entry name" value="EF_hand_dom"/>
</dbReference>
<dbReference type="InterPro" id="IPR018247">
    <property type="entry name" value="EF_Hand_1_Ca_BS"/>
</dbReference>
<evidence type="ECO:0000313" key="6">
    <source>
        <dbReference type="Proteomes" id="UP001186944"/>
    </source>
</evidence>
<feature type="domain" description="EF-hand" evidence="4">
    <location>
        <begin position="75"/>
        <end position="110"/>
    </location>
</feature>
<name>A0AA89BQB1_PINIB</name>
<dbReference type="SUPFAM" id="SSF47473">
    <property type="entry name" value="EF-hand"/>
    <property type="match status" value="1"/>
</dbReference>
<dbReference type="Proteomes" id="UP001186944">
    <property type="component" value="Unassembled WGS sequence"/>
</dbReference>
<evidence type="ECO:0000256" key="3">
    <source>
        <dbReference type="ARBA" id="ARBA00022837"/>
    </source>
</evidence>
<dbReference type="AlphaFoldDB" id="A0AA89BQB1"/>
<evidence type="ECO:0000256" key="2">
    <source>
        <dbReference type="ARBA" id="ARBA00022737"/>
    </source>
</evidence>
<reference evidence="5" key="1">
    <citation type="submission" date="2019-08" db="EMBL/GenBank/DDBJ databases">
        <title>The improved chromosome-level genome for the pearl oyster Pinctada fucata martensii using PacBio sequencing and Hi-C.</title>
        <authorList>
            <person name="Zheng Z."/>
        </authorList>
    </citation>
    <scope>NUCLEOTIDE SEQUENCE</scope>
    <source>
        <strain evidence="5">ZZ-2019</strain>
        <tissue evidence="5">Adductor muscle</tissue>
    </source>
</reference>
<dbReference type="Pfam" id="PF13499">
    <property type="entry name" value="EF-hand_7"/>
    <property type="match status" value="1"/>
</dbReference>
<evidence type="ECO:0000313" key="5">
    <source>
        <dbReference type="EMBL" id="KAK3091420.1"/>
    </source>
</evidence>
<protein>
    <recommendedName>
        <fullName evidence="4">EF-hand domain-containing protein</fullName>
    </recommendedName>
</protein>
<proteinExistence type="predicted"/>